<reference evidence="2" key="1">
    <citation type="journal article" date="2008" name="Nat. Genet.">
        <title>The Pristionchus pacificus genome provides a unique perspective on nematode lifestyle and parasitism.</title>
        <authorList>
            <person name="Dieterich C."/>
            <person name="Clifton S.W."/>
            <person name="Schuster L.N."/>
            <person name="Chinwalla A."/>
            <person name="Delehaunty K."/>
            <person name="Dinkelacker I."/>
            <person name="Fulton L."/>
            <person name="Fulton R."/>
            <person name="Godfrey J."/>
            <person name="Minx P."/>
            <person name="Mitreva M."/>
            <person name="Roeseler W."/>
            <person name="Tian H."/>
            <person name="Witte H."/>
            <person name="Yang S.P."/>
            <person name="Wilson R.K."/>
            <person name="Sommer R.J."/>
        </authorList>
    </citation>
    <scope>NUCLEOTIDE SEQUENCE [LARGE SCALE GENOMIC DNA]</scope>
    <source>
        <strain evidence="2">PS312</strain>
    </source>
</reference>
<dbReference type="AlphaFoldDB" id="A0A2A6C810"/>
<proteinExistence type="predicted"/>
<reference evidence="1" key="2">
    <citation type="submission" date="2022-06" db="UniProtKB">
        <authorList>
            <consortium name="EnsemblMetazoa"/>
        </authorList>
    </citation>
    <scope>IDENTIFICATION</scope>
    <source>
        <strain evidence="1">PS312</strain>
    </source>
</reference>
<evidence type="ECO:0000313" key="2">
    <source>
        <dbReference type="Proteomes" id="UP000005239"/>
    </source>
</evidence>
<protein>
    <submittedName>
        <fullName evidence="1">Uncharacterized protein</fullName>
    </submittedName>
</protein>
<evidence type="ECO:0000313" key="1">
    <source>
        <dbReference type="EnsemblMetazoa" id="PPA34607.1"/>
    </source>
</evidence>
<sequence length="98" mass="11226">MKRRRPVFRALASTLKKETIVWIKNPSLHFAHSFESLTGERAREMKRRFLHPASASSDVAEPFSLGSLALTCYNTTRVTESHTIEYKSHELFEQACAD</sequence>
<accession>A0A8R1UMS4</accession>
<dbReference type="Proteomes" id="UP000005239">
    <property type="component" value="Unassembled WGS sequence"/>
</dbReference>
<name>A0A2A6C810_PRIPA</name>
<organism evidence="1 2">
    <name type="scientific">Pristionchus pacificus</name>
    <name type="common">Parasitic nematode worm</name>
    <dbReference type="NCBI Taxonomy" id="54126"/>
    <lineage>
        <taxon>Eukaryota</taxon>
        <taxon>Metazoa</taxon>
        <taxon>Ecdysozoa</taxon>
        <taxon>Nematoda</taxon>
        <taxon>Chromadorea</taxon>
        <taxon>Rhabditida</taxon>
        <taxon>Rhabditina</taxon>
        <taxon>Diplogasteromorpha</taxon>
        <taxon>Diplogasteroidea</taxon>
        <taxon>Neodiplogasteridae</taxon>
        <taxon>Pristionchus</taxon>
    </lineage>
</organism>
<dbReference type="EnsemblMetazoa" id="PPA34607.1">
    <property type="protein sequence ID" value="PPA34607.1"/>
    <property type="gene ID" value="WBGene00272976"/>
</dbReference>
<accession>A0A2A6C810</accession>
<gene>
    <name evidence="1" type="primary">WBGene00272976</name>
</gene>
<keyword evidence="2" id="KW-1185">Reference proteome</keyword>